<feature type="compositionally biased region" description="Basic residues" evidence="1">
    <location>
        <begin position="24"/>
        <end position="34"/>
    </location>
</feature>
<dbReference type="PANTHER" id="PTHR33180">
    <property type="entry name" value="PHOTOSYSTEM II CP43 REACTION CENTER PROTEIN"/>
    <property type="match status" value="1"/>
</dbReference>
<evidence type="ECO:0000256" key="1">
    <source>
        <dbReference type="SAM" id="MobiDB-lite"/>
    </source>
</evidence>
<protein>
    <recommendedName>
        <fullName evidence="2">Putative plant transposon protein domain-containing protein</fullName>
    </recommendedName>
</protein>
<evidence type="ECO:0000313" key="4">
    <source>
        <dbReference type="Proteomes" id="UP000011115"/>
    </source>
</evidence>
<feature type="compositionally biased region" description="Pro residues" evidence="1">
    <location>
        <begin position="85"/>
        <end position="101"/>
    </location>
</feature>
<feature type="compositionally biased region" description="Low complexity" evidence="1">
    <location>
        <begin position="426"/>
        <end position="440"/>
    </location>
</feature>
<accession>M1D9D4</accession>
<name>M1D9D4_SOLTU</name>
<feature type="compositionally biased region" description="Polar residues" evidence="1">
    <location>
        <begin position="441"/>
        <end position="453"/>
    </location>
</feature>
<feature type="region of interest" description="Disordered" evidence="1">
    <location>
        <begin position="58"/>
        <end position="101"/>
    </location>
</feature>
<dbReference type="Proteomes" id="UP000011115">
    <property type="component" value="Unassembled WGS sequence"/>
</dbReference>
<dbReference type="Pfam" id="PF20167">
    <property type="entry name" value="Transposase_32"/>
    <property type="match status" value="1"/>
</dbReference>
<dbReference type="EnsemblPlants" id="PGSC0003DMT400085375">
    <property type="protein sequence ID" value="PGSC0003DMT400085375"/>
    <property type="gene ID" value="PGSC0003DMG400034946"/>
</dbReference>
<dbReference type="InParanoid" id="M1D9D4"/>
<feature type="region of interest" description="Disordered" evidence="1">
    <location>
        <begin position="1"/>
        <end position="44"/>
    </location>
</feature>
<reference evidence="4" key="1">
    <citation type="journal article" date="2011" name="Nature">
        <title>Genome sequence and analysis of the tuber crop potato.</title>
        <authorList>
            <consortium name="The Potato Genome Sequencing Consortium"/>
        </authorList>
    </citation>
    <scope>NUCLEOTIDE SEQUENCE [LARGE SCALE GENOMIC DNA]</scope>
    <source>
        <strain evidence="4">cv. DM1-3 516 R44</strain>
    </source>
</reference>
<feature type="region of interest" description="Disordered" evidence="1">
    <location>
        <begin position="236"/>
        <end position="296"/>
    </location>
</feature>
<evidence type="ECO:0000259" key="2">
    <source>
        <dbReference type="Pfam" id="PF20167"/>
    </source>
</evidence>
<dbReference type="Gramene" id="PGSC0003DMT400085375">
    <property type="protein sequence ID" value="PGSC0003DMT400085375"/>
    <property type="gene ID" value="PGSC0003DMG400034946"/>
</dbReference>
<keyword evidence="4" id="KW-1185">Reference proteome</keyword>
<sequence length="453" mass="49611">MGITINEGGSHTSQKRKQDLPRRDKGKRKKHIARKGSAIQPYFLELEDEQPLIHRHNRLRDRPQSTPIGDTSTATPPATESVTNPTPPPVAPALPVAPPPPRLLNRLKSNGLRTILEEKILSVQGLGGKHVEVLDTLKYHEFEQFTRRRGPYIPSWNESILRHPKTAFLGSMARRQINLGLLVSQEMAMRAKQTQTSLPFPILITELCRRAVVPRDPATDIEVTPSSSIDIRHIEAEFTQEEDDRRIATPADTSPEVDVDSLPAEAPSSTPASKPSGIPAPSSSSSQAPSASSSSQPARIIQAMILKMGQLVYSDNVRATRLERQGEASEVAALKAEIANLRKDVDYFKSTDFTSSIEREDDEDAAGTTRDVLGDGAAHAESDTKTDEELISVYGEETRESRDEGIFRDLLDLIEMTMKPVIQTLPTETSTTAPSGSGTAIQSEATPGTDTHI</sequence>
<dbReference type="InterPro" id="IPR046796">
    <property type="entry name" value="Transposase_32_dom"/>
</dbReference>
<feature type="compositionally biased region" description="Low complexity" evidence="1">
    <location>
        <begin position="271"/>
        <end position="296"/>
    </location>
</feature>
<feature type="compositionally biased region" description="Polar residues" evidence="1">
    <location>
        <begin position="64"/>
        <end position="81"/>
    </location>
</feature>
<reference evidence="3" key="2">
    <citation type="submission" date="2015-06" db="UniProtKB">
        <authorList>
            <consortium name="EnsemblPlants"/>
        </authorList>
    </citation>
    <scope>IDENTIFICATION</scope>
    <source>
        <strain evidence="3">DM1-3 516 R44</strain>
    </source>
</reference>
<proteinExistence type="predicted"/>
<feature type="region of interest" description="Disordered" evidence="1">
    <location>
        <begin position="357"/>
        <end position="384"/>
    </location>
</feature>
<dbReference type="AlphaFoldDB" id="M1D9D4"/>
<feature type="region of interest" description="Disordered" evidence="1">
    <location>
        <begin position="424"/>
        <end position="453"/>
    </location>
</feature>
<organism evidence="3 4">
    <name type="scientific">Solanum tuberosum</name>
    <name type="common">Potato</name>
    <dbReference type="NCBI Taxonomy" id="4113"/>
    <lineage>
        <taxon>Eukaryota</taxon>
        <taxon>Viridiplantae</taxon>
        <taxon>Streptophyta</taxon>
        <taxon>Embryophyta</taxon>
        <taxon>Tracheophyta</taxon>
        <taxon>Spermatophyta</taxon>
        <taxon>Magnoliopsida</taxon>
        <taxon>eudicotyledons</taxon>
        <taxon>Gunneridae</taxon>
        <taxon>Pentapetalae</taxon>
        <taxon>asterids</taxon>
        <taxon>lamiids</taxon>
        <taxon>Solanales</taxon>
        <taxon>Solanaceae</taxon>
        <taxon>Solanoideae</taxon>
        <taxon>Solaneae</taxon>
        <taxon>Solanum</taxon>
    </lineage>
</organism>
<dbReference type="PaxDb" id="4113-PGSC0003DMT400085375"/>
<feature type="domain" description="Putative plant transposon protein" evidence="2">
    <location>
        <begin position="153"/>
        <end position="214"/>
    </location>
</feature>
<dbReference type="HOGENOM" id="CLU_029307_12_3_1"/>
<dbReference type="PANTHER" id="PTHR33180:SF31">
    <property type="entry name" value="POLYPROTEIN PROTEIN"/>
    <property type="match status" value="1"/>
</dbReference>
<evidence type="ECO:0000313" key="3">
    <source>
        <dbReference type="EnsemblPlants" id="PGSC0003DMT400085375"/>
    </source>
</evidence>